<feature type="compositionally biased region" description="Basic residues" evidence="1">
    <location>
        <begin position="35"/>
        <end position="44"/>
    </location>
</feature>
<name>A0A6J4R9S7_9ACTN</name>
<dbReference type="GO" id="GO:0008840">
    <property type="term" value="F:4-hydroxy-tetrahydrodipicolinate synthase activity"/>
    <property type="evidence" value="ECO:0007669"/>
    <property type="project" value="UniProtKB-EC"/>
</dbReference>
<protein>
    <submittedName>
        <fullName evidence="2">4-hydroxy-tetrahydrodipicolinate synthase</fullName>
        <ecNumber evidence="2">4.3.3.7</ecNumber>
    </submittedName>
</protein>
<keyword evidence="2" id="KW-0456">Lyase</keyword>
<dbReference type="EC" id="4.3.3.7" evidence="2"/>
<feature type="compositionally biased region" description="Low complexity" evidence="1">
    <location>
        <begin position="25"/>
        <end position="34"/>
    </location>
</feature>
<evidence type="ECO:0000313" key="2">
    <source>
        <dbReference type="EMBL" id="CAA9468247.1"/>
    </source>
</evidence>
<gene>
    <name evidence="2" type="ORF">AVDCRST_MAG13-237</name>
</gene>
<dbReference type="AlphaFoldDB" id="A0A6J4R9S7"/>
<feature type="compositionally biased region" description="Basic residues" evidence="1">
    <location>
        <begin position="7"/>
        <end position="24"/>
    </location>
</feature>
<sequence>VQGQLHGHGHTVHAGRRQRRRRSAAGRPRLAARVGRARRHRARDHGRVPDGRRRRARAHRRDDGGARRRPHPGARRHHERAHADRRPLQPPGGGAGRRRADDPAAVLLHADRGRDLRLLPGDRGGRDGPDHALQQPRHLQRRHAGDPRGPADARLREHPLHQGGEHGRRSGLRRDRGDRRRHERLRGRADRRVLPARCRRVRQPVRQLPARRLVADLGPARGRAHRRRAPDPGGHHPHRPRHRRGTPDLRAPVLLQGARRRGRPSGGRRAAAADDVRAARRGGRGPRGPHPADDGRARRARRRPRPRRRDRAERL</sequence>
<accession>A0A6J4R9S7</accession>
<feature type="compositionally biased region" description="Basic residues" evidence="1">
    <location>
        <begin position="298"/>
        <end position="309"/>
    </location>
</feature>
<evidence type="ECO:0000256" key="1">
    <source>
        <dbReference type="SAM" id="MobiDB-lite"/>
    </source>
</evidence>
<feature type="non-terminal residue" evidence="2">
    <location>
        <position position="1"/>
    </location>
</feature>
<proteinExistence type="predicted"/>
<feature type="compositionally biased region" description="Basic residues" evidence="1">
    <location>
        <begin position="67"/>
        <end position="80"/>
    </location>
</feature>
<feature type="compositionally biased region" description="Basic residues" evidence="1">
    <location>
        <begin position="235"/>
        <end position="244"/>
    </location>
</feature>
<feature type="compositionally biased region" description="Basic and acidic residues" evidence="1">
    <location>
        <begin position="143"/>
        <end position="188"/>
    </location>
</feature>
<feature type="non-terminal residue" evidence="2">
    <location>
        <position position="315"/>
    </location>
</feature>
<feature type="region of interest" description="Disordered" evidence="1">
    <location>
        <begin position="209"/>
        <end position="315"/>
    </location>
</feature>
<organism evidence="2">
    <name type="scientific">uncultured Solirubrobacteraceae bacterium</name>
    <dbReference type="NCBI Taxonomy" id="1162706"/>
    <lineage>
        <taxon>Bacteria</taxon>
        <taxon>Bacillati</taxon>
        <taxon>Actinomycetota</taxon>
        <taxon>Thermoleophilia</taxon>
        <taxon>Solirubrobacterales</taxon>
        <taxon>Solirubrobacteraceae</taxon>
        <taxon>environmental samples</taxon>
    </lineage>
</organism>
<dbReference type="EMBL" id="CADCVO010000037">
    <property type="protein sequence ID" value="CAA9468247.1"/>
    <property type="molecule type" value="Genomic_DNA"/>
</dbReference>
<reference evidence="2" key="1">
    <citation type="submission" date="2020-02" db="EMBL/GenBank/DDBJ databases">
        <authorList>
            <person name="Meier V. D."/>
        </authorList>
    </citation>
    <scope>NUCLEOTIDE SEQUENCE</scope>
    <source>
        <strain evidence="2">AVDCRST_MAG13</strain>
    </source>
</reference>
<feature type="region of interest" description="Disordered" evidence="1">
    <location>
        <begin position="1"/>
        <end position="188"/>
    </location>
</feature>